<sequence>MRKIPTICLLATKQYLKCYRSY</sequence>
<reference evidence="1" key="1">
    <citation type="submission" date="2014-09" db="EMBL/GenBank/DDBJ databases">
        <authorList>
            <person name="Magalhaes I.L.F."/>
            <person name="Oliveira U."/>
            <person name="Santos F.R."/>
            <person name="Vidigal T.H.D.A."/>
            <person name="Brescovit A.D."/>
            <person name="Santos A.J."/>
        </authorList>
    </citation>
    <scope>NUCLEOTIDE SEQUENCE</scope>
    <source>
        <tissue evidence="1">Shoot tissue taken approximately 20 cm above the soil surface</tissue>
    </source>
</reference>
<organism evidence="1">
    <name type="scientific">Arundo donax</name>
    <name type="common">Giant reed</name>
    <name type="synonym">Donax arundinaceus</name>
    <dbReference type="NCBI Taxonomy" id="35708"/>
    <lineage>
        <taxon>Eukaryota</taxon>
        <taxon>Viridiplantae</taxon>
        <taxon>Streptophyta</taxon>
        <taxon>Embryophyta</taxon>
        <taxon>Tracheophyta</taxon>
        <taxon>Spermatophyta</taxon>
        <taxon>Magnoliopsida</taxon>
        <taxon>Liliopsida</taxon>
        <taxon>Poales</taxon>
        <taxon>Poaceae</taxon>
        <taxon>PACMAD clade</taxon>
        <taxon>Arundinoideae</taxon>
        <taxon>Arundineae</taxon>
        <taxon>Arundo</taxon>
    </lineage>
</organism>
<accession>A0A0A9F3Y6</accession>
<reference evidence="1" key="2">
    <citation type="journal article" date="2015" name="Data Brief">
        <title>Shoot transcriptome of the giant reed, Arundo donax.</title>
        <authorList>
            <person name="Barrero R.A."/>
            <person name="Guerrero F.D."/>
            <person name="Moolhuijzen P."/>
            <person name="Goolsby J.A."/>
            <person name="Tidwell J."/>
            <person name="Bellgard S.E."/>
            <person name="Bellgard M.I."/>
        </authorList>
    </citation>
    <scope>NUCLEOTIDE SEQUENCE</scope>
    <source>
        <tissue evidence="1">Shoot tissue taken approximately 20 cm above the soil surface</tissue>
    </source>
</reference>
<name>A0A0A9F3Y6_ARUDO</name>
<dbReference type="EMBL" id="GBRH01190171">
    <property type="protein sequence ID" value="JAE07725.1"/>
    <property type="molecule type" value="Transcribed_RNA"/>
</dbReference>
<proteinExistence type="predicted"/>
<evidence type="ECO:0000313" key="1">
    <source>
        <dbReference type="EMBL" id="JAE07725.1"/>
    </source>
</evidence>
<dbReference type="AlphaFoldDB" id="A0A0A9F3Y6"/>
<protein>
    <submittedName>
        <fullName evidence="1">Uncharacterized protein</fullName>
    </submittedName>
</protein>